<feature type="region of interest" description="Disordered" evidence="1">
    <location>
        <begin position="78"/>
        <end position="132"/>
    </location>
</feature>
<dbReference type="GO" id="GO:0005643">
    <property type="term" value="C:nuclear pore"/>
    <property type="evidence" value="ECO:0007669"/>
    <property type="project" value="InterPro"/>
</dbReference>
<gene>
    <name evidence="2" type="ORF">DCAF_LOCUS16802</name>
</gene>
<evidence type="ECO:0000313" key="3">
    <source>
        <dbReference type="Proteomes" id="UP001314170"/>
    </source>
</evidence>
<protein>
    <submittedName>
        <fullName evidence="2">Uncharacterized protein</fullName>
    </submittedName>
</protein>
<sequence>MPASFPQLIRSLSASCKYKASQFTCHFRERRRKEKGRWNNSESNNHPALLPSYDKRFTLANSFDCGRKRWNKLRMKETDKRRTLNNNQSKRSGKTERRDRKLNQTSNIKGVESKALHAKPDSSVLVSDSNAGSGRSEIYENLVIHYVDDVNKSEEAPQDSKANAMIAKMIKDEALDQHSDDLDREAKQGKEEDSDSETTKDSVSSQGDSVTAEDEKVENVSRVPKTVSKKNSSESGHHGSRVKSDCDTSKSRSKAVNNTPKKPAKANEGSSKITSKSSFDKNSKDMRVPPKPSSESSEGVDDKPAEDVKEIDVLDGASNGTQSVASDNETVDAEENGEQEDEAELNQKIEGMEMRIGKLEAELREVAALEISLYSVIPEHGSSAHKVHTPARRLSRLYIHACKHWTQDKRATIARNTVSGLVLISKSCGNDVPRQVKITLSFWLSNTIVLREIVSQAFGISRHSSPFARLADSNGGSKKSEGKSAALKWKVGSGSKQVNGFMQFADDWQETGTFTAALEKVESWIFSRMVESVWWQALTPHMQSPTGDLSSNKTTGRLLGPALGDQQQGSFSINLWKDAFQDAFQRLCPVRAGSHECGCLPIIARMVMEQCVARLDVAMFNAILRESAHEIPTDPVSDPILDSKVLPIPAGEWSFGSGAQLKNSVGNWSRWLTDMFGIAAYDSLKEDQPDGGDDDRQDGETKSFVLLNDLSDLLMLPKDMLMDRSIRKEVCPSIGLPLIKRILCNFTPDEFCPDHVPGAVLEALHAESIVERRLSGDAARNFPYTAAPVVYTPPSSSDVAEKVAQAGTKSPLSRNISAVQRKGYTSDEELDELDSPLTLIIGKVPSSPAIMSNGNGKHKEHAGVSVANARYELLREVWSA</sequence>
<proteinExistence type="predicted"/>
<feature type="compositionally biased region" description="Acidic residues" evidence="1">
    <location>
        <begin position="329"/>
        <end position="344"/>
    </location>
</feature>
<feature type="compositionally biased region" description="Polar residues" evidence="1">
    <location>
        <begin position="318"/>
        <end position="328"/>
    </location>
</feature>
<feature type="compositionally biased region" description="Basic and acidic residues" evidence="1">
    <location>
        <begin position="111"/>
        <end position="120"/>
    </location>
</feature>
<feature type="compositionally biased region" description="Basic and acidic residues" evidence="1">
    <location>
        <begin position="93"/>
        <end position="102"/>
    </location>
</feature>
<feature type="compositionally biased region" description="Basic and acidic residues" evidence="1">
    <location>
        <begin position="231"/>
        <end position="250"/>
    </location>
</feature>
<dbReference type="Proteomes" id="UP001314170">
    <property type="component" value="Unassembled WGS sequence"/>
</dbReference>
<dbReference type="AlphaFoldDB" id="A0AAV1RYG5"/>
<organism evidence="2 3">
    <name type="scientific">Dovyalis caffra</name>
    <dbReference type="NCBI Taxonomy" id="77055"/>
    <lineage>
        <taxon>Eukaryota</taxon>
        <taxon>Viridiplantae</taxon>
        <taxon>Streptophyta</taxon>
        <taxon>Embryophyta</taxon>
        <taxon>Tracheophyta</taxon>
        <taxon>Spermatophyta</taxon>
        <taxon>Magnoliopsida</taxon>
        <taxon>eudicotyledons</taxon>
        <taxon>Gunneridae</taxon>
        <taxon>Pentapetalae</taxon>
        <taxon>rosids</taxon>
        <taxon>fabids</taxon>
        <taxon>Malpighiales</taxon>
        <taxon>Salicaceae</taxon>
        <taxon>Flacourtieae</taxon>
        <taxon>Dovyalis</taxon>
    </lineage>
</organism>
<dbReference type="InterPro" id="IPR021827">
    <property type="entry name" value="Nup186/Nup192/Nup205"/>
</dbReference>
<keyword evidence="3" id="KW-1185">Reference proteome</keyword>
<dbReference type="PANTHER" id="PTHR31344:SF11">
    <property type="entry name" value="NUCLEOLAR PROTEIN GAR2-LIKE PROTEIN"/>
    <property type="match status" value="1"/>
</dbReference>
<dbReference type="PANTHER" id="PTHR31344">
    <property type="entry name" value="NUCLEAR PORE COMPLEX PROTEIN NUP205"/>
    <property type="match status" value="1"/>
</dbReference>
<feature type="compositionally biased region" description="Basic and acidic residues" evidence="1">
    <location>
        <begin position="174"/>
        <end position="191"/>
    </location>
</feature>
<feature type="compositionally biased region" description="Polar residues" evidence="1">
    <location>
        <begin position="268"/>
        <end position="277"/>
    </location>
</feature>
<reference evidence="2 3" key="1">
    <citation type="submission" date="2024-01" db="EMBL/GenBank/DDBJ databases">
        <authorList>
            <person name="Waweru B."/>
        </authorList>
    </citation>
    <scope>NUCLEOTIDE SEQUENCE [LARGE SCALE GENOMIC DNA]</scope>
</reference>
<dbReference type="EMBL" id="CAWUPB010001160">
    <property type="protein sequence ID" value="CAK7342454.1"/>
    <property type="molecule type" value="Genomic_DNA"/>
</dbReference>
<name>A0AAV1RYG5_9ROSI</name>
<feature type="compositionally biased region" description="Basic and acidic residues" evidence="1">
    <location>
        <begin position="278"/>
        <end position="288"/>
    </location>
</feature>
<feature type="region of interest" description="Disordered" evidence="1">
    <location>
        <begin position="174"/>
        <end position="345"/>
    </location>
</feature>
<accession>A0AAV1RYG5</accession>
<evidence type="ECO:0000256" key="1">
    <source>
        <dbReference type="SAM" id="MobiDB-lite"/>
    </source>
</evidence>
<comment type="caution">
    <text evidence="2">The sequence shown here is derived from an EMBL/GenBank/DDBJ whole genome shotgun (WGS) entry which is preliminary data.</text>
</comment>
<evidence type="ECO:0000313" key="2">
    <source>
        <dbReference type="EMBL" id="CAK7342454.1"/>
    </source>
</evidence>
<feature type="compositionally biased region" description="Basic and acidic residues" evidence="1">
    <location>
        <begin position="300"/>
        <end position="312"/>
    </location>
</feature>